<accession>A0A1Y1XZ84</accession>
<reference evidence="2 3" key="1">
    <citation type="submission" date="2016-07" db="EMBL/GenBank/DDBJ databases">
        <title>Pervasive Adenine N6-methylation of Active Genes in Fungi.</title>
        <authorList>
            <consortium name="DOE Joint Genome Institute"/>
            <person name="Mondo S.J."/>
            <person name="Dannebaum R.O."/>
            <person name="Kuo R.C."/>
            <person name="Labutti K."/>
            <person name="Haridas S."/>
            <person name="Kuo A."/>
            <person name="Salamov A."/>
            <person name="Ahrendt S.R."/>
            <person name="Lipzen A."/>
            <person name="Sullivan W."/>
            <person name="Andreopoulos W.B."/>
            <person name="Clum A."/>
            <person name="Lindquist E."/>
            <person name="Daum C."/>
            <person name="Ramamoorthy G.K."/>
            <person name="Gryganskyi A."/>
            <person name="Culley D."/>
            <person name="Magnuson J.K."/>
            <person name="James T.Y."/>
            <person name="O'Malley M.A."/>
            <person name="Stajich J.E."/>
            <person name="Spatafora J.W."/>
            <person name="Visel A."/>
            <person name="Grigoriev I.V."/>
        </authorList>
    </citation>
    <scope>NUCLEOTIDE SEQUENCE [LARGE SCALE GENOMIC DNA]</scope>
    <source>
        <strain evidence="2 3">CBS 931.73</strain>
    </source>
</reference>
<dbReference type="OrthoDB" id="9976382at2759"/>
<evidence type="ECO:0008006" key="4">
    <source>
        <dbReference type="Google" id="ProtNLM"/>
    </source>
</evidence>
<keyword evidence="3" id="KW-1185">Reference proteome</keyword>
<evidence type="ECO:0000313" key="3">
    <source>
        <dbReference type="Proteomes" id="UP000193498"/>
    </source>
</evidence>
<dbReference type="Proteomes" id="UP000193498">
    <property type="component" value="Unassembled WGS sequence"/>
</dbReference>
<evidence type="ECO:0000313" key="2">
    <source>
        <dbReference type="EMBL" id="ORX91042.1"/>
    </source>
</evidence>
<feature type="region of interest" description="Disordered" evidence="1">
    <location>
        <begin position="581"/>
        <end position="653"/>
    </location>
</feature>
<name>A0A1Y1XZ84_9FUNG</name>
<feature type="compositionally biased region" description="Polar residues" evidence="1">
    <location>
        <begin position="586"/>
        <end position="610"/>
    </location>
</feature>
<sequence>MEILLQKDQTNLEDQKLELVYYMIKGLLQSLTPRTLVLTKYRMNEEERKLSVAISENASLNLGDKMRKQLSINMVVTPIVYIAKIWMDIFSRTLSPPIAKTYWEMYGHFIEISQNGPAVLDVFSSFFGLLSLSSSNEDALTAWSYIVKGLCYHIDESNTISEDLNPFADDSHEVIYEAFMFPIRIACKSPVYLKEEEQICRQSLLHPPTYLTTLVANGGFRFVWVYFFFGIPLETAIHMNIWYCDISRMVALYVEITRHFLDTLSFESGTMTNMLPGVQLFRKTIPDNQHSAKELSPSQILGIICGILFQKLYDSLDLTLPEPYHIVTLTEGLFSSITSAINKASRGGYITVIDYLTLGFSKWLQDEDGHILSQCPENQQSYYKMVDVLWGAVLERVNSLPDLTTQDALFHLSTLLIAGANSSREQIKITSAQYLKKFLEQCSPDDVPLSLQPLLRSNVGICVSMEQTRMERNAYPSFSTQRDIICERVEFRREVTPESPAIRPKPRTPKKKLASPAAIAEYNELEGTPSHGARVQVNQTEQFRRDSQKLNQGKYSAVKDALLAIPDGIGSRTPVYWKGKRKASTPFKSPTMNTPCIQVQSTSAGSSQSNADDEPETPTKRLRCVKISADTPANLENTSPTLRDQSPKPTLLPPPKFDLRELSALRHADDNEVERLLGYINELLESRDLLEETSPSTLAQLHTKLNKLSETIVQTLAQKVVDSTP</sequence>
<dbReference type="InParanoid" id="A0A1Y1XZ84"/>
<proteinExistence type="predicted"/>
<comment type="caution">
    <text evidence="2">The sequence shown here is derived from an EMBL/GenBank/DDBJ whole genome shotgun (WGS) entry which is preliminary data.</text>
</comment>
<gene>
    <name evidence="2" type="ORF">K493DRAFT_304395</name>
</gene>
<dbReference type="EMBL" id="MCFE01000346">
    <property type="protein sequence ID" value="ORX91042.1"/>
    <property type="molecule type" value="Genomic_DNA"/>
</dbReference>
<protein>
    <recommendedName>
        <fullName evidence="4">Telomere-associated protein Rif1 N-terminal domain-containing protein</fullName>
    </recommendedName>
</protein>
<dbReference type="AlphaFoldDB" id="A0A1Y1XZ84"/>
<evidence type="ECO:0000256" key="1">
    <source>
        <dbReference type="SAM" id="MobiDB-lite"/>
    </source>
</evidence>
<feature type="compositionally biased region" description="Polar residues" evidence="1">
    <location>
        <begin position="634"/>
        <end position="648"/>
    </location>
</feature>
<organism evidence="2 3">
    <name type="scientific">Basidiobolus meristosporus CBS 931.73</name>
    <dbReference type="NCBI Taxonomy" id="1314790"/>
    <lineage>
        <taxon>Eukaryota</taxon>
        <taxon>Fungi</taxon>
        <taxon>Fungi incertae sedis</taxon>
        <taxon>Zoopagomycota</taxon>
        <taxon>Entomophthoromycotina</taxon>
        <taxon>Basidiobolomycetes</taxon>
        <taxon>Basidiobolales</taxon>
        <taxon>Basidiobolaceae</taxon>
        <taxon>Basidiobolus</taxon>
    </lineage>
</organism>